<name>A0A1M4SV56_9FLAO</name>
<dbReference type="Pfam" id="PF13505">
    <property type="entry name" value="OMP_b-brl"/>
    <property type="match status" value="1"/>
</dbReference>
<dbReference type="Proteomes" id="UP000184236">
    <property type="component" value="Unassembled WGS sequence"/>
</dbReference>
<feature type="domain" description="Outer membrane protein beta-barrel" evidence="3">
    <location>
        <begin position="47"/>
        <end position="187"/>
    </location>
</feature>
<evidence type="ECO:0000256" key="2">
    <source>
        <dbReference type="SAM" id="Phobius"/>
    </source>
</evidence>
<evidence type="ECO:0000313" key="4">
    <source>
        <dbReference type="EMBL" id="SHE36080.1"/>
    </source>
</evidence>
<dbReference type="AlphaFoldDB" id="A0A1M4SV56"/>
<evidence type="ECO:0000256" key="1">
    <source>
        <dbReference type="ARBA" id="ARBA00022729"/>
    </source>
</evidence>
<proteinExistence type="predicted"/>
<evidence type="ECO:0000259" key="3">
    <source>
        <dbReference type="Pfam" id="PF13505"/>
    </source>
</evidence>
<dbReference type="STRING" id="1302685.SAMN05444408_10161"/>
<dbReference type="EMBL" id="FQVO01000001">
    <property type="protein sequence ID" value="SHE36080.1"/>
    <property type="molecule type" value="Genomic_DNA"/>
</dbReference>
<sequence length="208" mass="24287">MFTSKKEIHTKMISTKKVIDSKKNIEGFPFNIFSFIFLLYSSILYSQKSPIQYGITAGWNHSIYNDVNANGEKNKGDSSDEMYGGIIFEKRFSKKSAIRTALLISYTDSVTFLEFPVLYKYIFYNRFSIFLGPKIDYIIKQEWDDVYKLNNKIGFSTSFGIEYRLTNNLYIEASYSHGYTNQLDTQDSSSISAKRNLYRMGLTYFFKF</sequence>
<keyword evidence="2" id="KW-1133">Transmembrane helix</keyword>
<keyword evidence="5" id="KW-1185">Reference proteome</keyword>
<keyword evidence="1" id="KW-0732">Signal</keyword>
<reference evidence="5" key="1">
    <citation type="submission" date="2016-11" db="EMBL/GenBank/DDBJ databases">
        <authorList>
            <person name="Varghese N."/>
            <person name="Submissions S."/>
        </authorList>
    </citation>
    <scope>NUCLEOTIDE SEQUENCE [LARGE SCALE GENOMIC DNA]</scope>
    <source>
        <strain evidence="5">DSM 26898</strain>
    </source>
</reference>
<dbReference type="InterPro" id="IPR011250">
    <property type="entry name" value="OMP/PagP_B-barrel"/>
</dbReference>
<dbReference type="SUPFAM" id="SSF56925">
    <property type="entry name" value="OMPA-like"/>
    <property type="match status" value="1"/>
</dbReference>
<dbReference type="Gene3D" id="2.40.160.20">
    <property type="match status" value="1"/>
</dbReference>
<feature type="transmembrane region" description="Helical" evidence="2">
    <location>
        <begin position="28"/>
        <end position="45"/>
    </location>
</feature>
<keyword evidence="2" id="KW-0472">Membrane</keyword>
<accession>A0A1M4SV56</accession>
<keyword evidence="2" id="KW-0812">Transmembrane</keyword>
<dbReference type="InterPro" id="IPR027385">
    <property type="entry name" value="Beta-barrel_OMP"/>
</dbReference>
<organism evidence="4 5">
    <name type="scientific">Chryseobacterium takakiae</name>
    <dbReference type="NCBI Taxonomy" id="1302685"/>
    <lineage>
        <taxon>Bacteria</taxon>
        <taxon>Pseudomonadati</taxon>
        <taxon>Bacteroidota</taxon>
        <taxon>Flavobacteriia</taxon>
        <taxon>Flavobacteriales</taxon>
        <taxon>Weeksellaceae</taxon>
        <taxon>Chryseobacterium group</taxon>
        <taxon>Chryseobacterium</taxon>
    </lineage>
</organism>
<evidence type="ECO:0000313" key="5">
    <source>
        <dbReference type="Proteomes" id="UP000184236"/>
    </source>
</evidence>
<gene>
    <name evidence="4" type="ORF">SAMN05444408_10161</name>
</gene>
<protein>
    <recommendedName>
        <fullName evidence="3">Outer membrane protein beta-barrel domain-containing protein</fullName>
    </recommendedName>
</protein>